<dbReference type="Pfam" id="PF16993">
    <property type="entry name" value="Asp1"/>
    <property type="match status" value="1"/>
</dbReference>
<dbReference type="GO" id="GO:0015031">
    <property type="term" value="P:protein transport"/>
    <property type="evidence" value="ECO:0007669"/>
    <property type="project" value="InterPro"/>
</dbReference>
<dbReference type="AlphaFoldDB" id="A0A4R5N7J5"/>
<evidence type="ECO:0000313" key="2">
    <source>
        <dbReference type="Proteomes" id="UP000295681"/>
    </source>
</evidence>
<name>A0A4R5N7J5_9LACO</name>
<sequence length="532" mass="62635">MFYFVPYWNKGNSLTTFDDTVNQIRMFEIAHEDLETIILEYSPQIRYFLYQKNLFVKEYWSVFDEIQNIKNVSHKLLDFTDIEWPDHAEFIYTPFRINVVINQRMYANISFGIGGQLSEINYFDNKQIQKKLLFDDRGFLSSIIYFTNGEKSYQDYLDLLGIWQVRINYVSNLENIIVNPMIKNRFKYDNYSSLNELIKEMIENHFGYSDELENSVLVVASNSKYNQLLLNLENRPGQIVLSFFRNRYNYAENKQELINVLSVADLTIVDTQWQLNKIKNLIVEEGNHALLSKLQHVPPYDARFQLGNSQQYKELKIFLFIQQLPPSKLDNVLNILLNSMIENQLIYLDIACIEENEVAKIENYITTAFAKYFNVNQSIILKYMQINDQTDENKIDKYITNYSGEDEQQKTIIDLYKRINIKQIRTENDIIQTFKNTRLIIDVSDKPNIYAQIGGISAGIPQINLTESPYVVNKQNGLIINNLSELKESIEYYLNGLRHWNEALVYSVQKISQYTNGSIITKWKSILGEKYE</sequence>
<proteinExistence type="predicted"/>
<dbReference type="NCBIfam" id="TIGR03713">
    <property type="entry name" value="acc_sec_asp1"/>
    <property type="match status" value="1"/>
</dbReference>
<dbReference type="EMBL" id="PUFI01000016">
    <property type="protein sequence ID" value="TDG67253.1"/>
    <property type="molecule type" value="Genomic_DNA"/>
</dbReference>
<accession>A0A4R5N7J5</accession>
<keyword evidence="2" id="KW-1185">Reference proteome</keyword>
<dbReference type="Proteomes" id="UP000295681">
    <property type="component" value="Unassembled WGS sequence"/>
</dbReference>
<gene>
    <name evidence="1" type="ORF">C5L23_000207</name>
</gene>
<reference evidence="1 2" key="1">
    <citation type="journal article" date="2019" name="Appl. Microbiol. Biotechnol.">
        <title>Uncovering carbohydrate metabolism through a genotype-phenotype association study of 56 lactic acid bacteria genomes.</title>
        <authorList>
            <person name="Buron-Moles G."/>
            <person name="Chailyan A."/>
            <person name="Dolejs I."/>
            <person name="Forster J."/>
            <person name="Miks M.H."/>
        </authorList>
    </citation>
    <scope>NUCLEOTIDE SEQUENCE [LARGE SCALE GENOMIC DNA]</scope>
    <source>
        <strain evidence="1 2">ATCC 700006</strain>
    </source>
</reference>
<dbReference type="STRING" id="907931.GCA_000165675_00535"/>
<organism evidence="1 2">
    <name type="scientific">Leuconostoc fallax</name>
    <dbReference type="NCBI Taxonomy" id="1251"/>
    <lineage>
        <taxon>Bacteria</taxon>
        <taxon>Bacillati</taxon>
        <taxon>Bacillota</taxon>
        <taxon>Bacilli</taxon>
        <taxon>Lactobacillales</taxon>
        <taxon>Lactobacillaceae</taxon>
        <taxon>Leuconostoc</taxon>
    </lineage>
</organism>
<protein>
    <recommendedName>
        <fullName evidence="3">Accessory Sec system protein Asp1</fullName>
    </recommendedName>
</protein>
<dbReference type="RefSeq" id="WP_133264713.1">
    <property type="nucleotide sequence ID" value="NZ_JAGYGP010000005.1"/>
</dbReference>
<comment type="caution">
    <text evidence="1">The sequence shown here is derived from an EMBL/GenBank/DDBJ whole genome shotgun (WGS) entry which is preliminary data.</text>
</comment>
<evidence type="ECO:0000313" key="1">
    <source>
        <dbReference type="EMBL" id="TDG67253.1"/>
    </source>
</evidence>
<dbReference type="InterPro" id="IPR022372">
    <property type="entry name" value="Accessory_SS_Asp1"/>
</dbReference>
<evidence type="ECO:0008006" key="3">
    <source>
        <dbReference type="Google" id="ProtNLM"/>
    </source>
</evidence>